<dbReference type="OrthoDB" id="3734319at2"/>
<gene>
    <name evidence="3" type="ORF">CLV34_2561</name>
</gene>
<dbReference type="Pfam" id="PF00582">
    <property type="entry name" value="Usp"/>
    <property type="match status" value="1"/>
</dbReference>
<feature type="compositionally biased region" description="Pro residues" evidence="1">
    <location>
        <begin position="160"/>
        <end position="174"/>
    </location>
</feature>
<evidence type="ECO:0000256" key="1">
    <source>
        <dbReference type="SAM" id="MobiDB-lite"/>
    </source>
</evidence>
<sequence>MKVVAWLTEGTWEACVDATRDVVRDRRPDEVVLLHVEDPGTAEAWTAAPVGLFGRGVHDADPTPLHDAARQLLDAAAARLDAGGSVRRDARTVTGRGALEREVVAACDDADLLVCARDGDRRRLGPHSLGVASRFVVDHAPCAVLLVWPEGAPDGADRLPPLPADPQVDPPRPAGPVRAHPAVAPPATPSPAP</sequence>
<protein>
    <submittedName>
        <fullName evidence="3">Nucleotide-binding universal stress UspA family protein</fullName>
    </submittedName>
</protein>
<dbReference type="RefSeq" id="WP_100350676.1">
    <property type="nucleotide sequence ID" value="NZ_PGTZ01000010.1"/>
</dbReference>
<dbReference type="Proteomes" id="UP000231586">
    <property type="component" value="Unassembled WGS sequence"/>
</dbReference>
<name>A0A2M8W6T6_9MICO</name>
<evidence type="ECO:0000259" key="2">
    <source>
        <dbReference type="Pfam" id="PF00582"/>
    </source>
</evidence>
<dbReference type="SUPFAM" id="SSF52402">
    <property type="entry name" value="Adenine nucleotide alpha hydrolases-like"/>
    <property type="match status" value="1"/>
</dbReference>
<dbReference type="AlphaFoldDB" id="A0A2M8W6T6"/>
<evidence type="ECO:0000313" key="3">
    <source>
        <dbReference type="EMBL" id="PJI86641.1"/>
    </source>
</evidence>
<comment type="caution">
    <text evidence="3">The sequence shown here is derived from an EMBL/GenBank/DDBJ whole genome shotgun (WGS) entry which is preliminary data.</text>
</comment>
<feature type="compositionally biased region" description="Pro residues" evidence="1">
    <location>
        <begin position="183"/>
        <end position="193"/>
    </location>
</feature>
<keyword evidence="4" id="KW-1185">Reference proteome</keyword>
<evidence type="ECO:0000313" key="4">
    <source>
        <dbReference type="Proteomes" id="UP000231586"/>
    </source>
</evidence>
<feature type="region of interest" description="Disordered" evidence="1">
    <location>
        <begin position="153"/>
        <end position="193"/>
    </location>
</feature>
<organism evidence="3 4">
    <name type="scientific">Luteimicrobium subarcticum</name>
    <dbReference type="NCBI Taxonomy" id="620910"/>
    <lineage>
        <taxon>Bacteria</taxon>
        <taxon>Bacillati</taxon>
        <taxon>Actinomycetota</taxon>
        <taxon>Actinomycetes</taxon>
        <taxon>Micrococcales</taxon>
        <taxon>Luteimicrobium</taxon>
    </lineage>
</organism>
<dbReference type="EMBL" id="PGTZ01000010">
    <property type="protein sequence ID" value="PJI86641.1"/>
    <property type="molecule type" value="Genomic_DNA"/>
</dbReference>
<dbReference type="InterPro" id="IPR006016">
    <property type="entry name" value="UspA"/>
</dbReference>
<dbReference type="Gene3D" id="3.40.50.12370">
    <property type="match status" value="1"/>
</dbReference>
<proteinExistence type="predicted"/>
<feature type="domain" description="UspA" evidence="2">
    <location>
        <begin position="27"/>
        <end position="147"/>
    </location>
</feature>
<reference evidence="3 4" key="1">
    <citation type="submission" date="2017-11" db="EMBL/GenBank/DDBJ databases">
        <title>Genomic Encyclopedia of Archaeal and Bacterial Type Strains, Phase II (KMG-II): From Individual Species to Whole Genera.</title>
        <authorList>
            <person name="Goeker M."/>
        </authorList>
    </citation>
    <scope>NUCLEOTIDE SEQUENCE [LARGE SCALE GENOMIC DNA]</scope>
    <source>
        <strain evidence="3 4">DSM 22413</strain>
    </source>
</reference>
<accession>A0A2M8W6T6</accession>